<keyword evidence="2" id="KW-1003">Cell membrane</keyword>
<feature type="transmembrane region" description="Helical" evidence="8">
    <location>
        <begin position="286"/>
        <end position="310"/>
    </location>
</feature>
<reference evidence="9 10" key="1">
    <citation type="journal article" date="2017" name="Int. J. Syst. Evol. Microbiol.">
        <title>Aquarickettsiella crustaci n. gen. n. sp. (Gammaproteobacteria: Legionellales: Coxiellaceae); a bacterial pathogen of the freshwater crustacean: Gammarus fossarum (Malacostraca: Amphipoda).</title>
        <authorList>
            <person name="Bojko J."/>
            <person name="Dunn A.M."/>
            <person name="Stebbing P.D."/>
            <person name="Van Aerle R."/>
            <person name="Bacela-Spychalska K."/>
            <person name="Bean T.P."/>
            <person name="Stentiford G.D."/>
        </authorList>
    </citation>
    <scope>NUCLEOTIDE SEQUENCE [LARGE SCALE GENOMIC DNA]</scope>
    <source>
        <strain evidence="9">RA15029</strain>
    </source>
</reference>
<feature type="transmembrane region" description="Helical" evidence="8">
    <location>
        <begin position="193"/>
        <end position="215"/>
    </location>
</feature>
<evidence type="ECO:0000313" key="9">
    <source>
        <dbReference type="EMBL" id="RDH40082.1"/>
    </source>
</evidence>
<reference evidence="9 10" key="2">
    <citation type="journal article" date="2018" name="J. Invertebr. Pathol.">
        <title>'Candidatus Aquirickettsiella gammari' (Gammaproteobacteria: Legionellales: Coxiellaceae): A bacterial pathogen of the freshwater crustacean Gammarus fossarum (Malacostraca: Amphipoda).</title>
        <authorList>
            <person name="Bojko J."/>
            <person name="Dunn A.M."/>
            <person name="Stebbing P.D."/>
            <person name="van Aerle R."/>
            <person name="Bacela-Spychalska K."/>
            <person name="Bean T.P."/>
            <person name="Urrutia A."/>
            <person name="Stentiford G.D."/>
        </authorList>
    </citation>
    <scope>NUCLEOTIDE SEQUENCE [LARGE SCALE GENOMIC DNA]</scope>
    <source>
        <strain evidence="9">RA15029</strain>
    </source>
</reference>
<keyword evidence="4 8" id="KW-0812">Transmembrane</keyword>
<feature type="transmembrane region" description="Helical" evidence="8">
    <location>
        <begin position="362"/>
        <end position="385"/>
    </location>
</feature>
<keyword evidence="3" id="KW-0808">Transferase</keyword>
<evidence type="ECO:0000256" key="4">
    <source>
        <dbReference type="ARBA" id="ARBA00022692"/>
    </source>
</evidence>
<evidence type="ECO:0000256" key="1">
    <source>
        <dbReference type="ARBA" id="ARBA00004651"/>
    </source>
</evidence>
<evidence type="ECO:0000256" key="2">
    <source>
        <dbReference type="ARBA" id="ARBA00022475"/>
    </source>
</evidence>
<evidence type="ECO:0000256" key="5">
    <source>
        <dbReference type="ARBA" id="ARBA00022989"/>
    </source>
</evidence>
<evidence type="ECO:0000256" key="6">
    <source>
        <dbReference type="ARBA" id="ARBA00023136"/>
    </source>
</evidence>
<keyword evidence="6 8" id="KW-0472">Membrane</keyword>
<accession>A0A370CGA6</accession>
<dbReference type="Pfam" id="PF09594">
    <property type="entry name" value="GT87"/>
    <property type="match status" value="1"/>
</dbReference>
<dbReference type="AlphaFoldDB" id="A0A370CGA6"/>
<dbReference type="InterPro" id="IPR018584">
    <property type="entry name" value="GT87"/>
</dbReference>
<comment type="subcellular location">
    <subcellularLocation>
        <location evidence="1">Cell membrane</location>
        <topology evidence="1">Multi-pass membrane protein</topology>
    </subcellularLocation>
</comment>
<gene>
    <name evidence="9" type="ORF">CFE62_005730</name>
</gene>
<dbReference type="Proteomes" id="UP000226429">
    <property type="component" value="Unassembled WGS sequence"/>
</dbReference>
<evidence type="ECO:0000256" key="8">
    <source>
        <dbReference type="SAM" id="Phobius"/>
    </source>
</evidence>
<protein>
    <submittedName>
        <fullName evidence="9">DUF2029 domain-containing protein</fullName>
    </submittedName>
</protein>
<evidence type="ECO:0000313" key="10">
    <source>
        <dbReference type="Proteomes" id="UP000226429"/>
    </source>
</evidence>
<dbReference type="GO" id="GO:0016758">
    <property type="term" value="F:hexosyltransferase activity"/>
    <property type="evidence" value="ECO:0007669"/>
    <property type="project" value="InterPro"/>
</dbReference>
<feature type="transmembrane region" description="Helical" evidence="8">
    <location>
        <begin position="397"/>
        <end position="417"/>
    </location>
</feature>
<dbReference type="EMBL" id="NMOS02000017">
    <property type="protein sequence ID" value="RDH40082.1"/>
    <property type="molecule type" value="Genomic_DNA"/>
</dbReference>
<evidence type="ECO:0000256" key="3">
    <source>
        <dbReference type="ARBA" id="ARBA00022679"/>
    </source>
</evidence>
<proteinExistence type="inferred from homology"/>
<keyword evidence="10" id="KW-1185">Reference proteome</keyword>
<dbReference type="GO" id="GO:0005886">
    <property type="term" value="C:plasma membrane"/>
    <property type="evidence" value="ECO:0007669"/>
    <property type="project" value="UniProtKB-SubCell"/>
</dbReference>
<feature type="transmembrane region" description="Helical" evidence="8">
    <location>
        <begin position="115"/>
        <end position="133"/>
    </location>
</feature>
<feature type="transmembrane region" description="Helical" evidence="8">
    <location>
        <begin position="140"/>
        <end position="158"/>
    </location>
</feature>
<name>A0A370CGA6_9COXI</name>
<evidence type="ECO:0000256" key="7">
    <source>
        <dbReference type="ARBA" id="ARBA00024033"/>
    </source>
</evidence>
<organism evidence="9 10">
    <name type="scientific">Candidatus Aquirickettsiella gammari</name>
    <dbReference type="NCBI Taxonomy" id="2016198"/>
    <lineage>
        <taxon>Bacteria</taxon>
        <taxon>Pseudomonadati</taxon>
        <taxon>Pseudomonadota</taxon>
        <taxon>Gammaproteobacteria</taxon>
        <taxon>Legionellales</taxon>
        <taxon>Coxiellaceae</taxon>
        <taxon>Candidatus Aquirickettsiella</taxon>
    </lineage>
</organism>
<keyword evidence="5 8" id="KW-1133">Transmembrane helix</keyword>
<feature type="transmembrane region" description="Helical" evidence="8">
    <location>
        <begin position="221"/>
        <end position="243"/>
    </location>
</feature>
<comment type="similarity">
    <text evidence="7">Belongs to the glycosyltransferase 87 family.</text>
</comment>
<sequence>MLFKPICKFLLSLLLLVLLLGLVTLNFVYPLTIGKTSILYSDFGKFYHSGQLFIQGKNSYSPVYCVKNKINSNISPPHVYKSRHSKIIQLGGNLNPPFFTLISFPFAYLSYPHALFLWTFLSILAGGLGILLLQQKLDPDSFSILASLLLLIGFFSYFPSFASLQFGQVTFLLLPLLVLGWRAAHEAKTIKAAIFLALAASLKPFIGLFLFYFVIRKQWRGLGVFIAIMLSCALIAAAFFGLSSYLSYYHTCQQISWAASNWNISLYGFLLRLVGGNEHNAALIPLPGLITFLYPLLTLLLMLAMIRFLVPQTHIDFQQKTDLDFSLIIVGMLLLSPLAWIYYFPFLSIPGLILWQFSKKGIYPVALPLLLATLILLSNIPISLISSEKINVANMPVVFLGATLYFTVLLGFMGLLFRVRHYLTGQFPRHFERIPPSLLLLIAFIIFLPSLQGIAKASHNWILNAAHYSKEYSFVSHQD</sequence>
<feature type="transmembrane region" description="Helical" evidence="8">
    <location>
        <begin position="322"/>
        <end position="342"/>
    </location>
</feature>
<comment type="caution">
    <text evidence="9">The sequence shown here is derived from an EMBL/GenBank/DDBJ whole genome shotgun (WGS) entry which is preliminary data.</text>
</comment>
<feature type="transmembrane region" description="Helical" evidence="8">
    <location>
        <begin position="437"/>
        <end position="455"/>
    </location>
</feature>